<evidence type="ECO:0000313" key="9">
    <source>
        <dbReference type="EMBL" id="CAF3807552.1"/>
    </source>
</evidence>
<dbReference type="PANTHER" id="PTHR10969">
    <property type="entry name" value="MICROTUBULE-ASSOCIATED PROTEINS 1A/1B LIGHT CHAIN 3-RELATED"/>
    <property type="match status" value="1"/>
</dbReference>
<keyword evidence="11" id="KW-1185">Reference proteome</keyword>
<name>A0A814JG82_9BILA</name>
<evidence type="ECO:0000256" key="6">
    <source>
        <dbReference type="RuleBase" id="RU004384"/>
    </source>
</evidence>
<dbReference type="EMBL" id="CAJOBA010063281">
    <property type="protein sequence ID" value="CAF4343899.1"/>
    <property type="molecule type" value="Genomic_DNA"/>
</dbReference>
<feature type="lipid moiety-binding region" description="Phosphatidylserine amidated glycine; alternate" evidence="5">
    <location>
        <position position="116"/>
    </location>
</feature>
<evidence type="ECO:0000313" key="11">
    <source>
        <dbReference type="Proteomes" id="UP000663829"/>
    </source>
</evidence>
<dbReference type="OrthoDB" id="6738456at2759"/>
<dbReference type="InterPro" id="IPR029071">
    <property type="entry name" value="Ubiquitin-like_domsf"/>
</dbReference>
<dbReference type="Proteomes" id="UP000681722">
    <property type="component" value="Unassembled WGS sequence"/>
</dbReference>
<organism evidence="7 11">
    <name type="scientific">Didymodactylos carnosus</name>
    <dbReference type="NCBI Taxonomy" id="1234261"/>
    <lineage>
        <taxon>Eukaryota</taxon>
        <taxon>Metazoa</taxon>
        <taxon>Spiralia</taxon>
        <taxon>Gnathifera</taxon>
        <taxon>Rotifera</taxon>
        <taxon>Eurotatoria</taxon>
        <taxon>Bdelloidea</taxon>
        <taxon>Philodinida</taxon>
        <taxon>Philodinidae</taxon>
        <taxon>Didymodactylos</taxon>
    </lineage>
</organism>
<dbReference type="Proteomes" id="UP000682733">
    <property type="component" value="Unassembled WGS sequence"/>
</dbReference>
<keyword evidence="4 5" id="KW-0449">Lipoprotein</keyword>
<evidence type="ECO:0000256" key="2">
    <source>
        <dbReference type="ARBA" id="ARBA00007293"/>
    </source>
</evidence>
<evidence type="ECO:0000256" key="3">
    <source>
        <dbReference type="ARBA" id="ARBA00023136"/>
    </source>
</evidence>
<evidence type="ECO:0008006" key="12">
    <source>
        <dbReference type="Google" id="ProtNLM"/>
    </source>
</evidence>
<dbReference type="GO" id="GO:0016020">
    <property type="term" value="C:membrane"/>
    <property type="evidence" value="ECO:0007669"/>
    <property type="project" value="UniProtKB-SubCell"/>
</dbReference>
<evidence type="ECO:0000256" key="5">
    <source>
        <dbReference type="PIRSR" id="PIRSR604241-50"/>
    </source>
</evidence>
<evidence type="ECO:0000256" key="1">
    <source>
        <dbReference type="ARBA" id="ARBA00004370"/>
    </source>
</evidence>
<dbReference type="AlphaFoldDB" id="A0A814JG82"/>
<evidence type="ECO:0000313" key="8">
    <source>
        <dbReference type="EMBL" id="CAF1553311.1"/>
    </source>
</evidence>
<keyword evidence="3" id="KW-0472">Membrane</keyword>
<comment type="caution">
    <text evidence="7">The sequence shown here is derived from an EMBL/GenBank/DDBJ whole genome shotgun (WGS) entry which is preliminary data.</text>
</comment>
<dbReference type="GO" id="GO:0006914">
    <property type="term" value="P:autophagy"/>
    <property type="evidence" value="ECO:0007669"/>
    <property type="project" value="UniProtKB-KW"/>
</dbReference>
<proteinExistence type="inferred from homology"/>
<dbReference type="Pfam" id="PF02991">
    <property type="entry name" value="ATG8"/>
    <property type="match status" value="1"/>
</dbReference>
<evidence type="ECO:0000313" key="10">
    <source>
        <dbReference type="EMBL" id="CAF4343899.1"/>
    </source>
</evidence>
<dbReference type="EMBL" id="CAJOBC010003938">
    <property type="protein sequence ID" value="CAF3807552.1"/>
    <property type="molecule type" value="Genomic_DNA"/>
</dbReference>
<dbReference type="Proteomes" id="UP000663829">
    <property type="component" value="Unassembled WGS sequence"/>
</dbReference>
<dbReference type="EMBL" id="CAJNOQ010003938">
    <property type="protein sequence ID" value="CAF1037034.1"/>
    <property type="molecule type" value="Genomic_DNA"/>
</dbReference>
<dbReference type="InterPro" id="IPR004241">
    <property type="entry name" value="Atg8-like"/>
</dbReference>
<comment type="similarity">
    <text evidence="2 6">Belongs to the ATG8 family.</text>
</comment>
<dbReference type="EMBL" id="CAJNOK010040777">
    <property type="protein sequence ID" value="CAF1553311.1"/>
    <property type="molecule type" value="Genomic_DNA"/>
</dbReference>
<evidence type="ECO:0000256" key="4">
    <source>
        <dbReference type="ARBA" id="ARBA00023288"/>
    </source>
</evidence>
<accession>A0A814JG82</accession>
<comment type="subcellular location">
    <subcellularLocation>
        <location evidence="1">Membrane</location>
    </subcellularLocation>
</comment>
<sequence>MRWEFKVDNSFENRRKEGLRIRREYPDRIPTIVERAPQSHIQELSSKKFLVPNDLTVGQFYFLIRKRIQLPPEDALFFFVNNTIPQASLTMGDLYKQHADEDQFLYVAYSEESVFG</sequence>
<evidence type="ECO:0000313" key="7">
    <source>
        <dbReference type="EMBL" id="CAF1037034.1"/>
    </source>
</evidence>
<keyword evidence="6" id="KW-0072">Autophagy</keyword>
<reference evidence="7" key="1">
    <citation type="submission" date="2021-02" db="EMBL/GenBank/DDBJ databases">
        <authorList>
            <person name="Nowell W R."/>
        </authorList>
    </citation>
    <scope>NUCLEOTIDE SEQUENCE</scope>
</reference>
<dbReference type="Proteomes" id="UP000677228">
    <property type="component" value="Unassembled WGS sequence"/>
</dbReference>
<dbReference type="SUPFAM" id="SSF54236">
    <property type="entry name" value="Ubiquitin-like"/>
    <property type="match status" value="1"/>
</dbReference>
<dbReference type="Gene3D" id="3.10.20.90">
    <property type="entry name" value="Phosphatidylinositol 3-kinase Catalytic Subunit, Chain A, domain 1"/>
    <property type="match status" value="1"/>
</dbReference>
<gene>
    <name evidence="7" type="ORF">GPM918_LOCUS15581</name>
    <name evidence="8" type="ORF">OVA965_LOCUS39412</name>
    <name evidence="9" type="ORF">SRO942_LOCUS15581</name>
    <name evidence="10" type="ORF">TMI583_LOCUS40720</name>
</gene>
<protein>
    <recommendedName>
        <fullName evidence="12">Autophagy-related protein</fullName>
    </recommendedName>
</protein>